<protein>
    <submittedName>
        <fullName evidence="1">Uncharacterized protein</fullName>
    </submittedName>
</protein>
<evidence type="ECO:0000313" key="1">
    <source>
        <dbReference type="EMBL" id="KAJ8551539.1"/>
    </source>
</evidence>
<dbReference type="AlphaFoldDB" id="A0A9Q1M875"/>
<accession>A0A9Q1M875</accession>
<dbReference type="EMBL" id="JAJAGQ010000010">
    <property type="protein sequence ID" value="KAJ8551539.1"/>
    <property type="molecule type" value="Genomic_DNA"/>
</dbReference>
<sequence>MFLQKNVPLAVLEESGRQIVVPSSITEVLLLDDDVTATSKHSIFEQVDVQFMKTINVNVLGNTEVVDLDDLPYDKIEDIAGEPNEEPFQLEEQNTSDVSVGVDIVVVSNKEPVQLDELNPDPLPILHDYEGVNEEVPILQEEQQDLETVFIQDNLLPNRIIKIDQRSQGTKSILKSRLSLVLIYSCGL</sequence>
<evidence type="ECO:0000313" key="2">
    <source>
        <dbReference type="Proteomes" id="UP001152561"/>
    </source>
</evidence>
<comment type="caution">
    <text evidence="1">The sequence shown here is derived from an EMBL/GenBank/DDBJ whole genome shotgun (WGS) entry which is preliminary data.</text>
</comment>
<organism evidence="1 2">
    <name type="scientific">Anisodus acutangulus</name>
    <dbReference type="NCBI Taxonomy" id="402998"/>
    <lineage>
        <taxon>Eukaryota</taxon>
        <taxon>Viridiplantae</taxon>
        <taxon>Streptophyta</taxon>
        <taxon>Embryophyta</taxon>
        <taxon>Tracheophyta</taxon>
        <taxon>Spermatophyta</taxon>
        <taxon>Magnoliopsida</taxon>
        <taxon>eudicotyledons</taxon>
        <taxon>Gunneridae</taxon>
        <taxon>Pentapetalae</taxon>
        <taxon>asterids</taxon>
        <taxon>lamiids</taxon>
        <taxon>Solanales</taxon>
        <taxon>Solanaceae</taxon>
        <taxon>Solanoideae</taxon>
        <taxon>Hyoscyameae</taxon>
        <taxon>Anisodus</taxon>
    </lineage>
</organism>
<gene>
    <name evidence="1" type="ORF">K7X08_021554</name>
</gene>
<keyword evidence="2" id="KW-1185">Reference proteome</keyword>
<name>A0A9Q1M875_9SOLA</name>
<dbReference type="Proteomes" id="UP001152561">
    <property type="component" value="Unassembled WGS sequence"/>
</dbReference>
<reference evidence="2" key="1">
    <citation type="journal article" date="2023" name="Proc. Natl. Acad. Sci. U.S.A.">
        <title>Genomic and structural basis for evolution of tropane alkaloid biosynthesis.</title>
        <authorList>
            <person name="Wanga Y.-J."/>
            <person name="Taina T."/>
            <person name="Yua J.-Y."/>
            <person name="Lia J."/>
            <person name="Xua B."/>
            <person name="Chenc J."/>
            <person name="D'Auriad J.C."/>
            <person name="Huanga J.-P."/>
            <person name="Huanga S.-X."/>
        </authorList>
    </citation>
    <scope>NUCLEOTIDE SEQUENCE [LARGE SCALE GENOMIC DNA]</scope>
    <source>
        <strain evidence="2">cv. KIB-2019</strain>
    </source>
</reference>
<proteinExistence type="predicted"/>